<evidence type="ECO:0000313" key="3">
    <source>
        <dbReference type="Proteomes" id="UP001280581"/>
    </source>
</evidence>
<feature type="compositionally biased region" description="Acidic residues" evidence="1">
    <location>
        <begin position="1"/>
        <end position="12"/>
    </location>
</feature>
<dbReference type="AlphaFoldDB" id="A0AAN6M4D7"/>
<reference evidence="2 3" key="1">
    <citation type="submission" date="2021-02" db="EMBL/GenBank/DDBJ databases">
        <title>Genome assembly of Pseudopithomyces chartarum.</title>
        <authorList>
            <person name="Jauregui R."/>
            <person name="Singh J."/>
            <person name="Voisey C."/>
        </authorList>
    </citation>
    <scope>NUCLEOTIDE SEQUENCE [LARGE SCALE GENOMIC DNA]</scope>
    <source>
        <strain evidence="2 3">AGR01</strain>
    </source>
</reference>
<evidence type="ECO:0000256" key="1">
    <source>
        <dbReference type="SAM" id="MobiDB-lite"/>
    </source>
</evidence>
<feature type="compositionally biased region" description="Polar residues" evidence="1">
    <location>
        <begin position="65"/>
        <end position="74"/>
    </location>
</feature>
<dbReference type="Proteomes" id="UP001280581">
    <property type="component" value="Unassembled WGS sequence"/>
</dbReference>
<dbReference type="EMBL" id="WVTA01000003">
    <property type="protein sequence ID" value="KAK3214439.1"/>
    <property type="molecule type" value="Genomic_DNA"/>
</dbReference>
<feature type="region of interest" description="Disordered" evidence="1">
    <location>
        <begin position="290"/>
        <end position="310"/>
    </location>
</feature>
<comment type="caution">
    <text evidence="2">The sequence shown here is derived from an EMBL/GenBank/DDBJ whole genome shotgun (WGS) entry which is preliminary data.</text>
</comment>
<keyword evidence="3" id="KW-1185">Reference proteome</keyword>
<feature type="region of interest" description="Disordered" evidence="1">
    <location>
        <begin position="1"/>
        <end position="99"/>
    </location>
</feature>
<gene>
    <name evidence="2" type="ORF">GRF29_19g176455</name>
</gene>
<accession>A0AAN6M4D7</accession>
<sequence>MSFGDDFNEQEYDLFAYERDPMSAIDPQLENPQLGDPQQGHPQSEHMQLGYPQLGHPQLGHPQLEHSQFGQSQIEPRPSVSHPIDPRVSEGGNNPPVQNNEVSIREILEYIHTKSPATRYVTWENCGLIIDDFDSGIETDFPKRILVGQVDDTHNAWMYMNKKGQQRCESIPINENEAGGRTLIMGRHKRDLDQVRLDASVAHLKERGHNYSQVQRFLQLCLLLACEHLETIRVRRKDFDFEPNSEPHRYLESAIRRHCIKLDLKPSKEDFTHTRPKRRESTALVPVADRDRPVNTNTPFGYTNDPPGYTNDPARYANNNDTRWFRQLTPDQLHYQKREIEHLMSTQSEDIERRRRVWNQARETVEHQKEELDDILFDYNEAVEREDLAVKDFNMAMDAQMAQRERIKLIDQILNGG</sequence>
<organism evidence="2 3">
    <name type="scientific">Pseudopithomyces chartarum</name>
    <dbReference type="NCBI Taxonomy" id="1892770"/>
    <lineage>
        <taxon>Eukaryota</taxon>
        <taxon>Fungi</taxon>
        <taxon>Dikarya</taxon>
        <taxon>Ascomycota</taxon>
        <taxon>Pezizomycotina</taxon>
        <taxon>Dothideomycetes</taxon>
        <taxon>Pleosporomycetidae</taxon>
        <taxon>Pleosporales</taxon>
        <taxon>Massarineae</taxon>
        <taxon>Didymosphaeriaceae</taxon>
        <taxon>Pseudopithomyces</taxon>
    </lineage>
</organism>
<name>A0AAN6M4D7_9PLEO</name>
<evidence type="ECO:0000313" key="2">
    <source>
        <dbReference type="EMBL" id="KAK3214439.1"/>
    </source>
</evidence>
<protein>
    <submittedName>
        <fullName evidence="2">Uncharacterized protein</fullName>
    </submittedName>
</protein>
<proteinExistence type="predicted"/>